<dbReference type="PANTHER" id="PTHR43355:SF2">
    <property type="entry name" value="FLAVIN REDUCTASE (NADPH)"/>
    <property type="match status" value="1"/>
</dbReference>
<dbReference type="SUPFAM" id="SSF51735">
    <property type="entry name" value="NAD(P)-binding Rossmann-fold domains"/>
    <property type="match status" value="1"/>
</dbReference>
<dbReference type="EMBL" id="CP063458">
    <property type="protein sequence ID" value="QOV87638.1"/>
    <property type="molecule type" value="Genomic_DNA"/>
</dbReference>
<dbReference type="InterPro" id="IPR036291">
    <property type="entry name" value="NAD(P)-bd_dom_sf"/>
</dbReference>
<evidence type="ECO:0000313" key="3">
    <source>
        <dbReference type="Proteomes" id="UP000593765"/>
    </source>
</evidence>
<dbReference type="AlphaFoldDB" id="A0A7M2WQ77"/>
<organism evidence="2 3">
    <name type="scientific">Humisphaera borealis</name>
    <dbReference type="NCBI Taxonomy" id="2807512"/>
    <lineage>
        <taxon>Bacteria</taxon>
        <taxon>Pseudomonadati</taxon>
        <taxon>Planctomycetota</taxon>
        <taxon>Phycisphaerae</taxon>
        <taxon>Tepidisphaerales</taxon>
        <taxon>Tepidisphaeraceae</taxon>
        <taxon>Humisphaera</taxon>
    </lineage>
</organism>
<gene>
    <name evidence="2" type="ORF">IPV69_15230</name>
</gene>
<dbReference type="Pfam" id="PF13460">
    <property type="entry name" value="NAD_binding_10"/>
    <property type="match status" value="1"/>
</dbReference>
<proteinExistence type="predicted"/>
<dbReference type="InterPro" id="IPR051606">
    <property type="entry name" value="Polyketide_Oxido-like"/>
</dbReference>
<dbReference type="GO" id="GO:0042602">
    <property type="term" value="F:riboflavin reductase (NADPH) activity"/>
    <property type="evidence" value="ECO:0007669"/>
    <property type="project" value="TreeGrafter"/>
</dbReference>
<dbReference type="Gene3D" id="3.40.50.720">
    <property type="entry name" value="NAD(P)-binding Rossmann-like Domain"/>
    <property type="match status" value="1"/>
</dbReference>
<evidence type="ECO:0000313" key="2">
    <source>
        <dbReference type="EMBL" id="QOV87638.1"/>
    </source>
</evidence>
<feature type="domain" description="NAD(P)-binding" evidence="1">
    <location>
        <begin position="22"/>
        <end position="180"/>
    </location>
</feature>
<sequence>MQSPPNQSPPKHSLPRHVAVLGAAGGLGQGILRVCRLEGIDFTAIVRSRPERITDVPPGSRVVVVESLADFTALAAAFAATDAVLTALGVTATTHDRSALLSANMASVKESMIAAGVDRIVMINTLLTSLPGMPASRLMRFFSWMPGNMGRGAAEQQAVVDALGKGVFTSLRWTLVRAAVNSRGRAEPPVASGDWPGASNSWFPVAYEDMGRWMLEESVANRFVGAAPLVSRGRR</sequence>
<dbReference type="GO" id="GO:0004074">
    <property type="term" value="F:biliverdin reductase [NAD(P)H] activity"/>
    <property type="evidence" value="ECO:0007669"/>
    <property type="project" value="TreeGrafter"/>
</dbReference>
<reference evidence="2 3" key="1">
    <citation type="submission" date="2020-10" db="EMBL/GenBank/DDBJ databases">
        <title>Wide distribution of Phycisphaera-like planctomycetes from WD2101 soil group in peatlands and genome analysis of the first cultivated representative.</title>
        <authorList>
            <person name="Dedysh S.N."/>
            <person name="Beletsky A.V."/>
            <person name="Ivanova A."/>
            <person name="Kulichevskaya I.S."/>
            <person name="Suzina N.E."/>
            <person name="Philippov D.A."/>
            <person name="Rakitin A.L."/>
            <person name="Mardanov A.V."/>
            <person name="Ravin N.V."/>
        </authorList>
    </citation>
    <scope>NUCLEOTIDE SEQUENCE [LARGE SCALE GENOMIC DNA]</scope>
    <source>
        <strain evidence="2 3">M1803</strain>
    </source>
</reference>
<keyword evidence="3" id="KW-1185">Reference proteome</keyword>
<dbReference type="InterPro" id="IPR016040">
    <property type="entry name" value="NAD(P)-bd_dom"/>
</dbReference>
<name>A0A7M2WQ77_9BACT</name>
<evidence type="ECO:0000259" key="1">
    <source>
        <dbReference type="Pfam" id="PF13460"/>
    </source>
</evidence>
<dbReference type="Proteomes" id="UP000593765">
    <property type="component" value="Chromosome"/>
</dbReference>
<protein>
    <submittedName>
        <fullName evidence="2">NAD(P)H-binding protein</fullName>
    </submittedName>
</protein>
<accession>A0A7M2WQ77</accession>
<dbReference type="KEGG" id="hbs:IPV69_15230"/>
<dbReference type="PANTHER" id="PTHR43355">
    <property type="entry name" value="FLAVIN REDUCTASE (NADPH)"/>
    <property type="match status" value="1"/>
</dbReference>